<dbReference type="Pfam" id="PF02861">
    <property type="entry name" value="Clp_N"/>
    <property type="match status" value="1"/>
</dbReference>
<gene>
    <name evidence="2" type="ORF">CWO92_22715</name>
</gene>
<dbReference type="Gene3D" id="1.10.1780.10">
    <property type="entry name" value="Clp, N-terminal domain"/>
    <property type="match status" value="1"/>
</dbReference>
<comment type="caution">
    <text evidence="2">The sequence shown here is derived from an EMBL/GenBank/DDBJ whole genome shotgun (WGS) entry which is preliminary data.</text>
</comment>
<feature type="domain" description="N-acetyltransferase" evidence="1">
    <location>
        <begin position="172"/>
        <end position="295"/>
    </location>
</feature>
<evidence type="ECO:0000259" key="1">
    <source>
        <dbReference type="PROSITE" id="PS51186"/>
    </source>
</evidence>
<dbReference type="OrthoDB" id="4016818at2"/>
<dbReference type="Proteomes" id="UP000233440">
    <property type="component" value="Unassembled WGS sequence"/>
</dbReference>
<dbReference type="InterPro" id="IPR004176">
    <property type="entry name" value="Clp_R_N"/>
</dbReference>
<dbReference type="Gene3D" id="3.40.630.30">
    <property type="match status" value="1"/>
</dbReference>
<dbReference type="InterPro" id="IPR000182">
    <property type="entry name" value="GNAT_dom"/>
</dbReference>
<dbReference type="EMBL" id="PIQO01000029">
    <property type="protein sequence ID" value="PKR82717.1"/>
    <property type="molecule type" value="Genomic_DNA"/>
</dbReference>
<dbReference type="InterPro" id="IPR036628">
    <property type="entry name" value="Clp_N_dom_sf"/>
</dbReference>
<sequence>MDSYEWNVNLMKLSERMKRIFKFAEIEAHQSSNIIYPYHLLLGIFRERKGVCAEVFLHNPKLYGTCKERVQKFHPLSNAEQGIESEYFDLKISLTTMQVLENASKRMTRYKQVYINEGLLIKAIFDINDERTKAMVKGVQVSTIIEILSSPRDMIVSLRDYTLPQFTPNKDVTIRKASLEDANPLKSFVEAEFGNGWLESINNGLEADNIPIYIAVQRGEILGFACYNVVRRKKGLFGPMGTAMSKRTLGIGYMLLHRCLKDMKEFGYEYAVIGEAGPLEFYERSCKAVIISKFI</sequence>
<dbReference type="SUPFAM" id="SSF81923">
    <property type="entry name" value="Double Clp-N motif"/>
    <property type="match status" value="1"/>
</dbReference>
<organism evidence="2 3">
    <name type="scientific">Heyndrickxia camelliae</name>
    <dbReference type="NCBI Taxonomy" id="1707093"/>
    <lineage>
        <taxon>Bacteria</taxon>
        <taxon>Bacillati</taxon>
        <taxon>Bacillota</taxon>
        <taxon>Bacilli</taxon>
        <taxon>Bacillales</taxon>
        <taxon>Bacillaceae</taxon>
        <taxon>Heyndrickxia</taxon>
    </lineage>
</organism>
<proteinExistence type="predicted"/>
<accession>A0A2N3LDU7</accession>
<keyword evidence="3" id="KW-1185">Reference proteome</keyword>
<evidence type="ECO:0000313" key="3">
    <source>
        <dbReference type="Proteomes" id="UP000233440"/>
    </source>
</evidence>
<name>A0A2N3LDU7_9BACI</name>
<dbReference type="SUPFAM" id="SSF55729">
    <property type="entry name" value="Acyl-CoA N-acyltransferases (Nat)"/>
    <property type="match status" value="1"/>
</dbReference>
<dbReference type="AlphaFoldDB" id="A0A2N3LDU7"/>
<dbReference type="GO" id="GO:0016747">
    <property type="term" value="F:acyltransferase activity, transferring groups other than amino-acyl groups"/>
    <property type="evidence" value="ECO:0007669"/>
    <property type="project" value="InterPro"/>
</dbReference>
<reference evidence="2 3" key="1">
    <citation type="submission" date="2017-11" db="EMBL/GenBank/DDBJ databases">
        <title>Bacillus camelliae sp. nov., isolated from pu'er tea.</title>
        <authorList>
            <person name="Niu L."/>
        </authorList>
    </citation>
    <scope>NUCLEOTIDE SEQUENCE [LARGE SCALE GENOMIC DNA]</scope>
    <source>
        <strain evidence="2 3">7578-1</strain>
    </source>
</reference>
<keyword evidence="2" id="KW-0808">Transferase</keyword>
<dbReference type="RefSeq" id="WP_101356494.1">
    <property type="nucleotide sequence ID" value="NZ_PIQO01000029.1"/>
</dbReference>
<evidence type="ECO:0000313" key="2">
    <source>
        <dbReference type="EMBL" id="PKR82717.1"/>
    </source>
</evidence>
<dbReference type="PROSITE" id="PS51186">
    <property type="entry name" value="GNAT"/>
    <property type="match status" value="1"/>
</dbReference>
<dbReference type="Pfam" id="PF00583">
    <property type="entry name" value="Acetyltransf_1"/>
    <property type="match status" value="1"/>
</dbReference>
<dbReference type="InterPro" id="IPR016181">
    <property type="entry name" value="Acyl_CoA_acyltransferase"/>
</dbReference>
<protein>
    <submittedName>
        <fullName evidence="2">GNAT family N-acetyltransferase</fullName>
    </submittedName>
</protein>